<dbReference type="Gene3D" id="3.40.50.10470">
    <property type="entry name" value="Translation initiation factor eif-2b, domain 2"/>
    <property type="match status" value="1"/>
</dbReference>
<dbReference type="Pfam" id="PF01008">
    <property type="entry name" value="IF-2B"/>
    <property type="match status" value="1"/>
</dbReference>
<keyword evidence="5" id="KW-0648">Protein biosynthesis</keyword>
<dbReference type="EMBL" id="FNXT01000996">
    <property type="protein sequence ID" value="SZX70624.1"/>
    <property type="molecule type" value="Genomic_DNA"/>
</dbReference>
<evidence type="ECO:0000256" key="7">
    <source>
        <dbReference type="ARBA" id="ARBA00044356"/>
    </source>
</evidence>
<dbReference type="AlphaFoldDB" id="A0A383W0R1"/>
<evidence type="ECO:0000313" key="12">
    <source>
        <dbReference type="Proteomes" id="UP000256970"/>
    </source>
</evidence>
<keyword evidence="3" id="KW-0963">Cytoplasm</keyword>
<dbReference type="Proteomes" id="UP000256970">
    <property type="component" value="Unassembled WGS sequence"/>
</dbReference>
<comment type="subcellular location">
    <subcellularLocation>
        <location evidence="1">Cytoplasm</location>
        <location evidence="1">Cytosol</location>
    </subcellularLocation>
</comment>
<feature type="region of interest" description="Disordered" evidence="10">
    <location>
        <begin position="1"/>
        <end position="279"/>
    </location>
</feature>
<evidence type="ECO:0000256" key="10">
    <source>
        <dbReference type="SAM" id="MobiDB-lite"/>
    </source>
</evidence>
<comment type="similarity">
    <text evidence="2 9">Belongs to the eIF-2B alpha/beta/delta subunits family.</text>
</comment>
<feature type="region of interest" description="Disordered" evidence="10">
    <location>
        <begin position="305"/>
        <end position="325"/>
    </location>
</feature>
<dbReference type="InterPro" id="IPR000649">
    <property type="entry name" value="IF-2B-related"/>
</dbReference>
<dbReference type="InterPro" id="IPR037171">
    <property type="entry name" value="NagB/RpiA_transferase-like"/>
</dbReference>
<evidence type="ECO:0000256" key="3">
    <source>
        <dbReference type="ARBA" id="ARBA00022490"/>
    </source>
</evidence>
<dbReference type="STRING" id="3088.A0A383W0R1"/>
<evidence type="ECO:0000256" key="4">
    <source>
        <dbReference type="ARBA" id="ARBA00022540"/>
    </source>
</evidence>
<dbReference type="GO" id="GO:0003743">
    <property type="term" value="F:translation initiation factor activity"/>
    <property type="evidence" value="ECO:0007669"/>
    <property type="project" value="UniProtKB-KW"/>
</dbReference>
<feature type="compositionally biased region" description="Low complexity" evidence="10">
    <location>
        <begin position="161"/>
        <end position="191"/>
    </location>
</feature>
<evidence type="ECO:0000256" key="1">
    <source>
        <dbReference type="ARBA" id="ARBA00004514"/>
    </source>
</evidence>
<dbReference type="PANTHER" id="PTHR10233:SF14">
    <property type="entry name" value="TRANSLATION INITIATION FACTOR EIF-2B SUBUNIT DELTA"/>
    <property type="match status" value="1"/>
</dbReference>
<evidence type="ECO:0000256" key="8">
    <source>
        <dbReference type="ARBA" id="ARBA00046432"/>
    </source>
</evidence>
<dbReference type="SUPFAM" id="SSF100950">
    <property type="entry name" value="NagB/RpiA/CoA transferase-like"/>
    <property type="match status" value="1"/>
</dbReference>
<dbReference type="PANTHER" id="PTHR10233">
    <property type="entry name" value="TRANSLATION INITIATION FACTOR EIF-2B"/>
    <property type="match status" value="1"/>
</dbReference>
<dbReference type="InterPro" id="IPR042529">
    <property type="entry name" value="IF_2B-like_C"/>
</dbReference>
<reference evidence="11 12" key="1">
    <citation type="submission" date="2016-10" db="EMBL/GenBank/DDBJ databases">
        <authorList>
            <person name="Cai Z."/>
        </authorList>
    </citation>
    <scope>NUCLEOTIDE SEQUENCE [LARGE SCALE GENOMIC DNA]</scope>
</reference>
<protein>
    <recommendedName>
        <fullName evidence="6">Translation initiation factor eIF2B subunit delta</fullName>
    </recommendedName>
    <alternativeName>
        <fullName evidence="7">eIF2B GDP-GTP exchange factor subunit delta</fullName>
    </alternativeName>
</protein>
<proteinExistence type="inferred from homology"/>
<evidence type="ECO:0000256" key="9">
    <source>
        <dbReference type="RuleBase" id="RU003814"/>
    </source>
</evidence>
<accession>A0A383W0R1</accession>
<keyword evidence="4" id="KW-0396">Initiation factor</keyword>
<organism evidence="11 12">
    <name type="scientific">Tetradesmus obliquus</name>
    <name type="common">Green alga</name>
    <name type="synonym">Acutodesmus obliquus</name>
    <dbReference type="NCBI Taxonomy" id="3088"/>
    <lineage>
        <taxon>Eukaryota</taxon>
        <taxon>Viridiplantae</taxon>
        <taxon>Chlorophyta</taxon>
        <taxon>core chlorophytes</taxon>
        <taxon>Chlorophyceae</taxon>
        <taxon>CS clade</taxon>
        <taxon>Sphaeropleales</taxon>
        <taxon>Scenedesmaceae</taxon>
        <taxon>Tetradesmus</taxon>
    </lineage>
</organism>
<feature type="compositionally biased region" description="Low complexity" evidence="10">
    <location>
        <begin position="104"/>
        <end position="153"/>
    </location>
</feature>
<evidence type="ECO:0000256" key="5">
    <source>
        <dbReference type="ARBA" id="ARBA00022917"/>
    </source>
</evidence>
<feature type="compositionally biased region" description="Low complexity" evidence="10">
    <location>
        <begin position="238"/>
        <end position="279"/>
    </location>
</feature>
<evidence type="ECO:0000256" key="2">
    <source>
        <dbReference type="ARBA" id="ARBA00007251"/>
    </source>
</evidence>
<evidence type="ECO:0000313" key="11">
    <source>
        <dbReference type="EMBL" id="SZX70624.1"/>
    </source>
</evidence>
<name>A0A383W0R1_TETOB</name>
<sequence>MQVVGFHVEGQSPSPSPNSILQDSLRTISAGSPTPVIIPPQFQSQGGTARAESGATRSLAPEFAAGQQGIARTTSNTDRKQGGQQGTVLLTTPAPVSLTLPPTAADAAKQQQQQQQQPGAATASSSDAAAASSAPPAAADSSSTSSSSGSQAKPPVPPPAGTAAGSAAAGPAAAAADAAGSAVTSSSSSSSREGKKAAPPEGQKPPPKVPKPASKAERRALQEAQRAAKAAGKGGTGAAAAGSSKASSAAGADSAAAAATAAAPGAGKPPKAPGSYSAAGQGSAAAAAAQGLGRSASAGGGYTSDGAGSAAAGSRGGSSSSGAAAAGRPAAAPAAAGGGSHKARGPLSALNSAELFAHLQQYRPVSVERVLRSKEGGSVHPAVLALGLRYADGTIKGSTARCVAMVNALCQVIADYRTPPGKSLTRDLMGAINASVDFLVRCRPLSVSMGNAIKALKLYLSKIDPAETEEAAKAHLVGLMAEWLNEKVALADRVLVEHAVSKVYDGDVILTYAYSQVVLEVLLSAARQGKRFRVLVVDGRPELEGRQMMRRLLQADIPCSYAFLSGISATMREVSKVMLGAAAVLSNGTVLGRVGSAAVAMCAAASSKPVLVCCEAFKFHERVQLDSITHNELGDPDALAHVPAFAPAAAAAAAHGTPADPERGVLSQKLAGWRDSPRLALLNLKYDAMPAEYVTMVVTEFGMIPPSSVPVILREFSESAQME</sequence>
<comment type="subunit">
    <text evidence="8">Component of the translation initiation factor 2B (eIF2B) complex which is a heterodecamer of two sets of five different subunits: alpha, beta, gamma, delta and epsilon. Subunits alpha, beta and delta comprise a regulatory subcomplex and subunits epsilon and gamma comprise a catalytic subcomplex. Within the complex, the hexameric regulatory complex resides at the center, with the two heterodimeric catalytic subcomplexes bound on opposite sides.</text>
</comment>
<feature type="compositionally biased region" description="Polar residues" evidence="10">
    <location>
        <begin position="11"/>
        <end position="32"/>
    </location>
</feature>
<evidence type="ECO:0000256" key="6">
    <source>
        <dbReference type="ARBA" id="ARBA00044147"/>
    </source>
</evidence>
<keyword evidence="12" id="KW-1185">Reference proteome</keyword>
<gene>
    <name evidence="11" type="ORF">BQ4739_LOCUS10821</name>
</gene>
<dbReference type="GO" id="GO:0005829">
    <property type="term" value="C:cytosol"/>
    <property type="evidence" value="ECO:0007669"/>
    <property type="project" value="UniProtKB-SubCell"/>
</dbReference>